<keyword evidence="9" id="KW-1185">Reference proteome</keyword>
<dbReference type="InterPro" id="IPR011706">
    <property type="entry name" value="Cu-oxidase_C"/>
</dbReference>
<evidence type="ECO:0000256" key="3">
    <source>
        <dbReference type="ARBA" id="ARBA00023002"/>
    </source>
</evidence>
<dbReference type="CDD" id="cd13854">
    <property type="entry name" value="CuRO_1_MaLCC_like"/>
    <property type="match status" value="1"/>
</dbReference>
<evidence type="ECO:0000259" key="6">
    <source>
        <dbReference type="Pfam" id="PF07731"/>
    </source>
</evidence>
<dbReference type="InterPro" id="IPR045087">
    <property type="entry name" value="Cu-oxidase_fam"/>
</dbReference>
<organism evidence="8 9">
    <name type="scientific">Aspergillus sydowii CBS 593.65</name>
    <dbReference type="NCBI Taxonomy" id="1036612"/>
    <lineage>
        <taxon>Eukaryota</taxon>
        <taxon>Fungi</taxon>
        <taxon>Dikarya</taxon>
        <taxon>Ascomycota</taxon>
        <taxon>Pezizomycotina</taxon>
        <taxon>Eurotiomycetes</taxon>
        <taxon>Eurotiomycetidae</taxon>
        <taxon>Eurotiales</taxon>
        <taxon>Aspergillaceae</taxon>
        <taxon>Aspergillus</taxon>
        <taxon>Aspergillus subgen. Nidulantes</taxon>
    </lineage>
</organism>
<evidence type="ECO:0008006" key="10">
    <source>
        <dbReference type="Google" id="ProtNLM"/>
    </source>
</evidence>
<dbReference type="OrthoDB" id="2121828at2759"/>
<feature type="domain" description="Plastocyanin-like" evidence="6">
    <location>
        <begin position="467"/>
        <end position="587"/>
    </location>
</feature>
<dbReference type="PROSITE" id="PS00079">
    <property type="entry name" value="MULTICOPPER_OXIDASE1"/>
    <property type="match status" value="1"/>
</dbReference>
<dbReference type="Proteomes" id="UP000184356">
    <property type="component" value="Unassembled WGS sequence"/>
</dbReference>
<sequence>MWPDHRAILSLTKDNSLSDQKLTRLDIMIFAKLGIAIGLCALSARCFEFNLPENCTHGAHSRGCWGNGFNILSDYHDLSNIPTGKLVEYNLTVSEGTISPDGYERPGIMVNGQYPGPTIEAHWGDTLRITVYNNLTTYNGTSIHWHGIRQWRTNWQDGAPGVTQCPIKPGDEQVYEFRVPQYGSTYYHAHDGIQIADGLYGGLVIHGPSSMDYDVNLGPWLIGDHYHTNVSGLDWIPLYIENDMLAPYGLINGKGVSNCSDTSTDPKCTGEGQYFEAIFRKGTKYKVGVVGSMTLLPRYFWVDGHTMTVIQIDMVPVVPYVTDVLSLGTGQRYEIIIEANADFENGTDFWIHATPCNPRAPRAHSRVGIIRYDKGSKNVPRWSRPDNSYDYQLCRDPDYRGITPVVKRTVGRSANGMNPADYLRPGILPYPDPAAGNKSHFFQWVLKDVPQHVDWANPSLKTVFTDADTPLPPEAASFSLDFETDEWVYFLVVNNFTHELPDSTSRHPMHLHGHDMAVLAQGPAPLPDDFVFNLENPARRDTVMVEMGGGWMWIAFQINNPGAWLFHCHIASHALSGMSMQFIEQPRKIRQLMEEAGADKELSNRCDTWSEWARKMNFSQDVSSGV</sequence>
<dbReference type="EMBL" id="KV878582">
    <property type="protein sequence ID" value="OJJ65317.1"/>
    <property type="molecule type" value="Genomic_DNA"/>
</dbReference>
<proteinExistence type="inferred from homology"/>
<dbReference type="PROSITE" id="PS00080">
    <property type="entry name" value="MULTICOPPER_OXIDASE2"/>
    <property type="match status" value="1"/>
</dbReference>
<dbReference type="SUPFAM" id="SSF49503">
    <property type="entry name" value="Cupredoxins"/>
    <property type="match status" value="3"/>
</dbReference>
<evidence type="ECO:0000259" key="7">
    <source>
        <dbReference type="Pfam" id="PF07732"/>
    </source>
</evidence>
<feature type="domain" description="Plastocyanin-like" evidence="5">
    <location>
        <begin position="219"/>
        <end position="374"/>
    </location>
</feature>
<gene>
    <name evidence="8" type="ORF">ASPSYDRAFT_64848</name>
</gene>
<dbReference type="FunFam" id="2.60.40.420:FF:000021">
    <property type="entry name" value="Extracellular dihydrogeodin oxidase/laccase"/>
    <property type="match status" value="1"/>
</dbReference>
<dbReference type="PANTHER" id="PTHR11709">
    <property type="entry name" value="MULTI-COPPER OXIDASE"/>
    <property type="match status" value="1"/>
</dbReference>
<dbReference type="PANTHER" id="PTHR11709:SF71">
    <property type="entry name" value="OXIDOREDUCTASE TPCJ"/>
    <property type="match status" value="1"/>
</dbReference>
<evidence type="ECO:0000259" key="5">
    <source>
        <dbReference type="Pfam" id="PF00394"/>
    </source>
</evidence>
<dbReference type="Pfam" id="PF07732">
    <property type="entry name" value="Cu-oxidase_3"/>
    <property type="match status" value="1"/>
</dbReference>
<dbReference type="CDD" id="cd13901">
    <property type="entry name" value="CuRO_3_MaLCC_like"/>
    <property type="match status" value="1"/>
</dbReference>
<dbReference type="Pfam" id="PF00394">
    <property type="entry name" value="Cu-oxidase"/>
    <property type="match status" value="1"/>
</dbReference>
<dbReference type="InterPro" id="IPR001117">
    <property type="entry name" value="Cu-oxidase_2nd"/>
</dbReference>
<dbReference type="Pfam" id="PF07731">
    <property type="entry name" value="Cu-oxidase_2"/>
    <property type="match status" value="1"/>
</dbReference>
<dbReference type="InterPro" id="IPR011707">
    <property type="entry name" value="Cu-oxidase-like_N"/>
</dbReference>
<dbReference type="RefSeq" id="XP_040709123.1">
    <property type="nucleotide sequence ID" value="XM_040850291.1"/>
</dbReference>
<accession>A0A1L9U0V7</accession>
<dbReference type="InterPro" id="IPR002355">
    <property type="entry name" value="Cu_oxidase_Cu_BS"/>
</dbReference>
<dbReference type="STRING" id="1036612.A0A1L9U0V7"/>
<reference evidence="9" key="1">
    <citation type="journal article" date="2017" name="Genome Biol.">
        <title>Comparative genomics reveals high biological diversity and specific adaptations in the industrially and medically important fungal genus Aspergillus.</title>
        <authorList>
            <person name="de Vries R.P."/>
            <person name="Riley R."/>
            <person name="Wiebenga A."/>
            <person name="Aguilar-Osorio G."/>
            <person name="Amillis S."/>
            <person name="Uchima C.A."/>
            <person name="Anderluh G."/>
            <person name="Asadollahi M."/>
            <person name="Askin M."/>
            <person name="Barry K."/>
            <person name="Battaglia E."/>
            <person name="Bayram O."/>
            <person name="Benocci T."/>
            <person name="Braus-Stromeyer S.A."/>
            <person name="Caldana C."/>
            <person name="Canovas D."/>
            <person name="Cerqueira G.C."/>
            <person name="Chen F."/>
            <person name="Chen W."/>
            <person name="Choi C."/>
            <person name="Clum A."/>
            <person name="Dos Santos R.A."/>
            <person name="Damasio A.R."/>
            <person name="Diallinas G."/>
            <person name="Emri T."/>
            <person name="Fekete E."/>
            <person name="Flipphi M."/>
            <person name="Freyberg S."/>
            <person name="Gallo A."/>
            <person name="Gournas C."/>
            <person name="Habgood R."/>
            <person name="Hainaut M."/>
            <person name="Harispe M.L."/>
            <person name="Henrissat B."/>
            <person name="Hilden K.S."/>
            <person name="Hope R."/>
            <person name="Hossain A."/>
            <person name="Karabika E."/>
            <person name="Karaffa L."/>
            <person name="Karanyi Z."/>
            <person name="Krasevec N."/>
            <person name="Kuo A."/>
            <person name="Kusch H."/>
            <person name="LaButti K."/>
            <person name="Lagendijk E.L."/>
            <person name="Lapidus A."/>
            <person name="Levasseur A."/>
            <person name="Lindquist E."/>
            <person name="Lipzen A."/>
            <person name="Logrieco A.F."/>
            <person name="MacCabe A."/>
            <person name="Maekelae M.R."/>
            <person name="Malavazi I."/>
            <person name="Melin P."/>
            <person name="Meyer V."/>
            <person name="Mielnichuk N."/>
            <person name="Miskei M."/>
            <person name="Molnar A.P."/>
            <person name="Mule G."/>
            <person name="Ngan C.Y."/>
            <person name="Orejas M."/>
            <person name="Orosz E."/>
            <person name="Ouedraogo J.P."/>
            <person name="Overkamp K.M."/>
            <person name="Park H.-S."/>
            <person name="Perrone G."/>
            <person name="Piumi F."/>
            <person name="Punt P.J."/>
            <person name="Ram A.F."/>
            <person name="Ramon A."/>
            <person name="Rauscher S."/>
            <person name="Record E."/>
            <person name="Riano-Pachon D.M."/>
            <person name="Robert V."/>
            <person name="Roehrig J."/>
            <person name="Ruller R."/>
            <person name="Salamov A."/>
            <person name="Salih N.S."/>
            <person name="Samson R.A."/>
            <person name="Sandor E."/>
            <person name="Sanguinetti M."/>
            <person name="Schuetze T."/>
            <person name="Sepcic K."/>
            <person name="Shelest E."/>
            <person name="Sherlock G."/>
            <person name="Sophianopoulou V."/>
            <person name="Squina F.M."/>
            <person name="Sun H."/>
            <person name="Susca A."/>
            <person name="Todd R.B."/>
            <person name="Tsang A."/>
            <person name="Unkles S.E."/>
            <person name="van de Wiele N."/>
            <person name="van Rossen-Uffink D."/>
            <person name="Oliveira J.V."/>
            <person name="Vesth T.C."/>
            <person name="Visser J."/>
            <person name="Yu J.-H."/>
            <person name="Zhou M."/>
            <person name="Andersen M.R."/>
            <person name="Archer D.B."/>
            <person name="Baker S.E."/>
            <person name="Benoit I."/>
            <person name="Brakhage A.A."/>
            <person name="Braus G.H."/>
            <person name="Fischer R."/>
            <person name="Frisvad J.C."/>
            <person name="Goldman G.H."/>
            <person name="Houbraken J."/>
            <person name="Oakley B."/>
            <person name="Pocsi I."/>
            <person name="Scazzocchio C."/>
            <person name="Seiboth B."/>
            <person name="vanKuyk P.A."/>
            <person name="Wortman J."/>
            <person name="Dyer P.S."/>
            <person name="Grigoriev I.V."/>
        </authorList>
    </citation>
    <scope>NUCLEOTIDE SEQUENCE [LARGE SCALE GENOMIC DNA]</scope>
    <source>
        <strain evidence="9">CBS 593.65</strain>
    </source>
</reference>
<protein>
    <recommendedName>
        <fullName evidence="10">Multicopper oxidase</fullName>
    </recommendedName>
</protein>
<keyword evidence="2" id="KW-0479">Metal-binding</keyword>
<feature type="domain" description="Plastocyanin-like" evidence="7">
    <location>
        <begin position="93"/>
        <end position="209"/>
    </location>
</feature>
<evidence type="ECO:0000256" key="1">
    <source>
        <dbReference type="ARBA" id="ARBA00010609"/>
    </source>
</evidence>
<keyword evidence="3" id="KW-0560">Oxidoreductase</keyword>
<keyword evidence="4" id="KW-0186">Copper</keyword>
<dbReference type="VEuPathDB" id="FungiDB:ASPSYDRAFT_64848"/>
<dbReference type="Gene3D" id="2.60.40.420">
    <property type="entry name" value="Cupredoxins - blue copper proteins"/>
    <property type="match status" value="3"/>
</dbReference>
<name>A0A1L9U0V7_9EURO</name>
<dbReference type="InterPro" id="IPR033138">
    <property type="entry name" value="Cu_oxidase_CS"/>
</dbReference>
<evidence type="ECO:0000313" key="9">
    <source>
        <dbReference type="Proteomes" id="UP000184356"/>
    </source>
</evidence>
<dbReference type="GeneID" id="63766364"/>
<evidence type="ECO:0000313" key="8">
    <source>
        <dbReference type="EMBL" id="OJJ65317.1"/>
    </source>
</evidence>
<dbReference type="InterPro" id="IPR008972">
    <property type="entry name" value="Cupredoxin"/>
</dbReference>
<comment type="similarity">
    <text evidence="1">Belongs to the multicopper oxidase family.</text>
</comment>
<dbReference type="GO" id="GO:0005507">
    <property type="term" value="F:copper ion binding"/>
    <property type="evidence" value="ECO:0007669"/>
    <property type="project" value="InterPro"/>
</dbReference>
<evidence type="ECO:0000256" key="4">
    <source>
        <dbReference type="ARBA" id="ARBA00023008"/>
    </source>
</evidence>
<evidence type="ECO:0000256" key="2">
    <source>
        <dbReference type="ARBA" id="ARBA00022723"/>
    </source>
</evidence>
<dbReference type="AlphaFoldDB" id="A0A1L9U0V7"/>
<dbReference type="GO" id="GO:0016491">
    <property type="term" value="F:oxidoreductase activity"/>
    <property type="evidence" value="ECO:0007669"/>
    <property type="project" value="UniProtKB-KW"/>
</dbReference>